<dbReference type="HOGENOM" id="CLU_066435_1_0_11"/>
<accession>A0A0A7I9Z5</accession>
<dbReference type="KEGG" id="bpsp:AH67_07600"/>
<protein>
    <recommendedName>
        <fullName evidence="3">Eps11J</fullName>
    </recommendedName>
</protein>
<reference evidence="1 2" key="1">
    <citation type="journal article" date="2015" name="Genome Announc.">
        <title>Bifidobacterium pseudolongum Strain PV8-2, Isolated from a Stool Sample of an Anemic Kenyan Infant.</title>
        <authorList>
            <person name="Vazquez-Gutierrez P."/>
            <person name="Lacroix C."/>
            <person name="Chassard C."/>
            <person name="Klumpp J."/>
            <person name="Stevens M.J."/>
            <person name="Jans C."/>
        </authorList>
    </citation>
    <scope>NUCLEOTIDE SEQUENCE [LARGE SCALE GENOMIC DNA]</scope>
    <source>
        <strain evidence="1 2">PV8-2</strain>
    </source>
</reference>
<sequence length="340" mass="40008">MRVLLIAPTFFGYRDLVRDELARLGHEVHSMNDRPSEKIWFKSIAKYGYRYLDRMIARYADQVITEYKNGNYDLVIYMGGMSFCFTREQFQAIRNAGNTPFIAYLWDAFSNCQRFGACSDLFDRVYSFEPQDCKRFNLLLRPLFYSNIYKDIPLEPAQGFEYDACFVGSVHQPSKFYRVSAICDQLEEQGYKVCRYFYMPSYSIELKRKLSDSRYRGCAFQHKVLSPKQVANLYLRSRVVIDSPQRSQLGLTMRTIETLGARRKLITVNTDIQHYDFARYDNILLWQNDTEAIHTFLHKKYNILPQKIYDNYSIEAFVKTLLGEVQEYTGYSYSVKGEVG</sequence>
<keyword evidence="2" id="KW-1185">Reference proteome</keyword>
<dbReference type="EMBL" id="CP007457">
    <property type="protein sequence ID" value="AIZ17098.1"/>
    <property type="molecule type" value="Genomic_DNA"/>
</dbReference>
<dbReference type="AlphaFoldDB" id="A0A0A7I9Z5"/>
<dbReference type="Proteomes" id="UP000030636">
    <property type="component" value="Chromosome"/>
</dbReference>
<proteinExistence type="predicted"/>
<evidence type="ECO:0008006" key="3">
    <source>
        <dbReference type="Google" id="ProtNLM"/>
    </source>
</evidence>
<evidence type="ECO:0000313" key="2">
    <source>
        <dbReference type="Proteomes" id="UP000030636"/>
    </source>
</evidence>
<evidence type="ECO:0000313" key="1">
    <source>
        <dbReference type="EMBL" id="AIZ17098.1"/>
    </source>
</evidence>
<name>A0A0A7I9Z5_9BIFI</name>
<dbReference type="STRING" id="1447715.AH67_07600"/>
<organism evidence="1 2">
    <name type="scientific">Bifidobacterium pseudolongum PV8-2</name>
    <dbReference type="NCBI Taxonomy" id="1447715"/>
    <lineage>
        <taxon>Bacteria</taxon>
        <taxon>Bacillati</taxon>
        <taxon>Actinomycetota</taxon>
        <taxon>Actinomycetes</taxon>
        <taxon>Bifidobacteriales</taxon>
        <taxon>Bifidobacteriaceae</taxon>
        <taxon>Bifidobacterium</taxon>
    </lineage>
</organism>
<gene>
    <name evidence="1" type="ORF">AH67_07600</name>
</gene>
<dbReference type="OrthoDB" id="5165900at2"/>
<dbReference type="RefSeq" id="WP_039172461.1">
    <property type="nucleotide sequence ID" value="NZ_CP007457.1"/>
</dbReference>